<evidence type="ECO:0000313" key="2">
    <source>
        <dbReference type="EMBL" id="AWP16552.1"/>
    </source>
</evidence>
<evidence type="ECO:0000256" key="1">
    <source>
        <dbReference type="SAM" id="MobiDB-lite"/>
    </source>
</evidence>
<keyword evidence="3" id="KW-1185">Reference proteome</keyword>
<dbReference type="AlphaFoldDB" id="A0A2U9CPC9"/>
<accession>A0A2U9CPC9</accession>
<name>A0A2U9CPC9_SCOMX</name>
<proteinExistence type="predicted"/>
<dbReference type="EMBL" id="CP026259">
    <property type="protein sequence ID" value="AWP16552.1"/>
    <property type="molecule type" value="Genomic_DNA"/>
</dbReference>
<gene>
    <name evidence="2" type="ORF">SMAX5B_000380</name>
</gene>
<feature type="region of interest" description="Disordered" evidence="1">
    <location>
        <begin position="15"/>
        <end position="48"/>
    </location>
</feature>
<protein>
    <submittedName>
        <fullName evidence="2">Uncharacterized protein</fullName>
    </submittedName>
</protein>
<organism evidence="2 3">
    <name type="scientific">Scophthalmus maximus</name>
    <name type="common">Turbot</name>
    <name type="synonym">Psetta maxima</name>
    <dbReference type="NCBI Taxonomy" id="52904"/>
    <lineage>
        <taxon>Eukaryota</taxon>
        <taxon>Metazoa</taxon>
        <taxon>Chordata</taxon>
        <taxon>Craniata</taxon>
        <taxon>Vertebrata</taxon>
        <taxon>Euteleostomi</taxon>
        <taxon>Actinopterygii</taxon>
        <taxon>Neopterygii</taxon>
        <taxon>Teleostei</taxon>
        <taxon>Neoteleostei</taxon>
        <taxon>Acanthomorphata</taxon>
        <taxon>Carangaria</taxon>
        <taxon>Pleuronectiformes</taxon>
        <taxon>Pleuronectoidei</taxon>
        <taxon>Scophthalmidae</taxon>
        <taxon>Scophthalmus</taxon>
    </lineage>
</organism>
<dbReference type="Proteomes" id="UP000246464">
    <property type="component" value="Chromosome 17"/>
</dbReference>
<sequence length="166" mass="17346">MGMCRPVQALKAEWSGGEEPCPTNSFSKAPPQTAFSPHSPPAPKCPSNSFSVSTMNPGSLSHCAIPTTAASHLGRRRGRLCCYTAPICPLSFHAVDHDAAAWLSGRRKDFGKSSSEIPPLLVSAFPQPASLPGPSGVAGAGWDGAPPELVLSYGYNTRATTHSSSR</sequence>
<evidence type="ECO:0000313" key="3">
    <source>
        <dbReference type="Proteomes" id="UP000246464"/>
    </source>
</evidence>
<reference evidence="2 3" key="1">
    <citation type="submission" date="2017-12" db="EMBL/GenBank/DDBJ databases">
        <title>Integrating genomic resources of turbot (Scophthalmus maximus) in depth evaluation of genetic and physical mapping variation across individuals.</title>
        <authorList>
            <person name="Martinez P."/>
        </authorList>
    </citation>
    <scope>NUCLEOTIDE SEQUENCE [LARGE SCALE GENOMIC DNA]</scope>
</reference>